<keyword evidence="3" id="KW-1185">Reference proteome</keyword>
<reference evidence="3" key="1">
    <citation type="submission" date="2023-07" db="EMBL/GenBank/DDBJ databases">
        <title>30 novel species of actinomycetes from the DSMZ collection.</title>
        <authorList>
            <person name="Nouioui I."/>
        </authorList>
    </citation>
    <scope>NUCLEOTIDE SEQUENCE [LARGE SCALE GENOMIC DNA]</scope>
    <source>
        <strain evidence="3">DSM 45834</strain>
    </source>
</reference>
<gene>
    <name evidence="2" type="ORF">RM445_27380</name>
</gene>
<feature type="domain" description="NAD(P)-binding" evidence="1">
    <location>
        <begin position="7"/>
        <end position="131"/>
    </location>
</feature>
<sequence length="249" mass="26394">MEILVTGGTGTLGRVVVERLQERGHVARVLSRRDGPGRVVGDLETGAGIAEAVRGVDAVVHAASRPGHDVAQARALLDAMRRAEVPHLVFVSIVGVDRVPLRYYRDKVEIEGLVAASGVPWTVLRASQFHDLLLTLLQTLGRSPVLPVLAGASFQPVDVRDVAERLADLATGAPVGRAPDLAGPQVRSMADLARAWLTATGRRRAVLPVRLPGALARAVRGGGLVAPDHADGRITFEEFLSGRRVGARP</sequence>
<dbReference type="InterPro" id="IPR051604">
    <property type="entry name" value="Ergot_Alk_Oxidoreductase"/>
</dbReference>
<evidence type="ECO:0000313" key="2">
    <source>
        <dbReference type="EMBL" id="MDT0353240.1"/>
    </source>
</evidence>
<organism evidence="2 3">
    <name type="scientific">Pseudonocardia charpentierae</name>
    <dbReference type="NCBI Taxonomy" id="3075545"/>
    <lineage>
        <taxon>Bacteria</taxon>
        <taxon>Bacillati</taxon>
        <taxon>Actinomycetota</taxon>
        <taxon>Actinomycetes</taxon>
        <taxon>Pseudonocardiales</taxon>
        <taxon>Pseudonocardiaceae</taxon>
        <taxon>Pseudonocardia</taxon>
    </lineage>
</organism>
<comment type="caution">
    <text evidence="2">The sequence shown here is derived from an EMBL/GenBank/DDBJ whole genome shotgun (WGS) entry which is preliminary data.</text>
</comment>
<dbReference type="PANTHER" id="PTHR43162">
    <property type="match status" value="1"/>
</dbReference>
<accession>A0ABU2NH20</accession>
<protein>
    <submittedName>
        <fullName evidence="2">NAD(P)H-binding protein</fullName>
    </submittedName>
</protein>
<dbReference type="SUPFAM" id="SSF51735">
    <property type="entry name" value="NAD(P)-binding Rossmann-fold domains"/>
    <property type="match status" value="1"/>
</dbReference>
<dbReference type="Pfam" id="PF13460">
    <property type="entry name" value="NAD_binding_10"/>
    <property type="match status" value="1"/>
</dbReference>
<name>A0ABU2NH20_9PSEU</name>
<dbReference type="InterPro" id="IPR016040">
    <property type="entry name" value="NAD(P)-bd_dom"/>
</dbReference>
<dbReference type="PANTHER" id="PTHR43162:SF1">
    <property type="entry name" value="PRESTALK A DIFFERENTIATION PROTEIN A"/>
    <property type="match status" value="1"/>
</dbReference>
<dbReference type="Gene3D" id="3.40.50.720">
    <property type="entry name" value="NAD(P)-binding Rossmann-like Domain"/>
    <property type="match status" value="1"/>
</dbReference>
<dbReference type="EMBL" id="JAVREJ010000028">
    <property type="protein sequence ID" value="MDT0353240.1"/>
    <property type="molecule type" value="Genomic_DNA"/>
</dbReference>
<dbReference type="InterPro" id="IPR036291">
    <property type="entry name" value="NAD(P)-bd_dom_sf"/>
</dbReference>
<dbReference type="Proteomes" id="UP001183202">
    <property type="component" value="Unassembled WGS sequence"/>
</dbReference>
<evidence type="ECO:0000313" key="3">
    <source>
        <dbReference type="Proteomes" id="UP001183202"/>
    </source>
</evidence>
<proteinExistence type="predicted"/>
<evidence type="ECO:0000259" key="1">
    <source>
        <dbReference type="Pfam" id="PF13460"/>
    </source>
</evidence>
<dbReference type="RefSeq" id="WP_311559753.1">
    <property type="nucleotide sequence ID" value="NZ_JAVREJ010000028.1"/>
</dbReference>